<gene>
    <name evidence="1" type="ORF">GGX14DRAFT_674533</name>
</gene>
<evidence type="ECO:0000313" key="1">
    <source>
        <dbReference type="EMBL" id="KAJ7195604.1"/>
    </source>
</evidence>
<dbReference type="AlphaFoldDB" id="A0AAD6Y443"/>
<dbReference type="Proteomes" id="UP001219525">
    <property type="component" value="Unassembled WGS sequence"/>
</dbReference>
<sequence>MAARALFSSGTRRRCLTRRAARGHARSSVVHARALALGPPLFGRGPTMPFLRHASYTKAENTAGRRQRQCTRDRILLCLMKKDTAVHAHSHPALLIEEVAVTRTARARACPIPMRQDVVRSRVMSSSTSASKRRAGQWTRPRCEKMTLRVAVPSTTLGGRRVFAPVTGMPLPGPTSLHPAGT</sequence>
<protein>
    <submittedName>
        <fullName evidence="1">Uncharacterized protein</fullName>
    </submittedName>
</protein>
<keyword evidence="2" id="KW-1185">Reference proteome</keyword>
<proteinExistence type="predicted"/>
<evidence type="ECO:0000313" key="2">
    <source>
        <dbReference type="Proteomes" id="UP001219525"/>
    </source>
</evidence>
<organism evidence="1 2">
    <name type="scientific">Mycena pura</name>
    <dbReference type="NCBI Taxonomy" id="153505"/>
    <lineage>
        <taxon>Eukaryota</taxon>
        <taxon>Fungi</taxon>
        <taxon>Dikarya</taxon>
        <taxon>Basidiomycota</taxon>
        <taxon>Agaricomycotina</taxon>
        <taxon>Agaricomycetes</taxon>
        <taxon>Agaricomycetidae</taxon>
        <taxon>Agaricales</taxon>
        <taxon>Marasmiineae</taxon>
        <taxon>Mycenaceae</taxon>
        <taxon>Mycena</taxon>
    </lineage>
</organism>
<reference evidence="1" key="1">
    <citation type="submission" date="2023-03" db="EMBL/GenBank/DDBJ databases">
        <title>Massive genome expansion in bonnet fungi (Mycena s.s.) driven by repeated elements and novel gene families across ecological guilds.</title>
        <authorList>
            <consortium name="Lawrence Berkeley National Laboratory"/>
            <person name="Harder C.B."/>
            <person name="Miyauchi S."/>
            <person name="Viragh M."/>
            <person name="Kuo A."/>
            <person name="Thoen E."/>
            <person name="Andreopoulos B."/>
            <person name="Lu D."/>
            <person name="Skrede I."/>
            <person name="Drula E."/>
            <person name="Henrissat B."/>
            <person name="Morin E."/>
            <person name="Kohler A."/>
            <person name="Barry K."/>
            <person name="LaButti K."/>
            <person name="Morin E."/>
            <person name="Salamov A."/>
            <person name="Lipzen A."/>
            <person name="Mereny Z."/>
            <person name="Hegedus B."/>
            <person name="Baldrian P."/>
            <person name="Stursova M."/>
            <person name="Weitz H."/>
            <person name="Taylor A."/>
            <person name="Grigoriev I.V."/>
            <person name="Nagy L.G."/>
            <person name="Martin F."/>
            <person name="Kauserud H."/>
        </authorList>
    </citation>
    <scope>NUCLEOTIDE SEQUENCE</scope>
    <source>
        <strain evidence="1">9144</strain>
    </source>
</reference>
<accession>A0AAD6Y443</accession>
<comment type="caution">
    <text evidence="1">The sequence shown here is derived from an EMBL/GenBank/DDBJ whole genome shotgun (WGS) entry which is preliminary data.</text>
</comment>
<name>A0AAD6Y443_9AGAR</name>
<dbReference type="EMBL" id="JARJCW010000089">
    <property type="protein sequence ID" value="KAJ7195604.1"/>
    <property type="molecule type" value="Genomic_DNA"/>
</dbReference>